<organism evidence="1 2">
    <name type="scientific">Sedimentibacter hydroxybenzoicus DSM 7310</name>
    <dbReference type="NCBI Taxonomy" id="1123245"/>
    <lineage>
        <taxon>Bacteria</taxon>
        <taxon>Bacillati</taxon>
        <taxon>Bacillota</taxon>
        <taxon>Tissierellia</taxon>
        <taxon>Sedimentibacter</taxon>
    </lineage>
</organism>
<evidence type="ECO:0000313" key="2">
    <source>
        <dbReference type="Proteomes" id="UP000611629"/>
    </source>
</evidence>
<accession>A0A974GWS1</accession>
<dbReference type="EMBL" id="JACBNQ010000009">
    <property type="protein sequence ID" value="NYB74350.1"/>
    <property type="molecule type" value="Genomic_DNA"/>
</dbReference>
<proteinExistence type="predicted"/>
<dbReference type="RefSeq" id="WP_179238051.1">
    <property type="nucleotide sequence ID" value="NZ_JACBNQ010000009.1"/>
</dbReference>
<sequence length="133" mass="14930">MNDFTKEDMEEALRAITSMISRTEKSKEKFAQGTSQYTLQKNRLRALNIVSSLISKELKESNGMDCYTKEDLEKALAPIASLISKSEKAQKKLAQGTWQHTMLSNNLRALYIASPFLTKALSEISAGKRQALK</sequence>
<name>A0A974GWS1_SEDHY</name>
<reference evidence="1" key="1">
    <citation type="submission" date="2020-07" db="EMBL/GenBank/DDBJ databases">
        <title>Genomic analysis of a strain of Sedimentibacter Hydroxybenzoicus DSM7310.</title>
        <authorList>
            <person name="Ma S."/>
        </authorList>
    </citation>
    <scope>NUCLEOTIDE SEQUENCE</scope>
    <source>
        <strain evidence="1">DSM 7310</strain>
    </source>
</reference>
<keyword evidence="2" id="KW-1185">Reference proteome</keyword>
<dbReference type="Proteomes" id="UP000611629">
    <property type="component" value="Unassembled WGS sequence"/>
</dbReference>
<dbReference type="AlphaFoldDB" id="A0A974GWS1"/>
<comment type="caution">
    <text evidence="1">The sequence shown here is derived from an EMBL/GenBank/DDBJ whole genome shotgun (WGS) entry which is preliminary data.</text>
</comment>
<gene>
    <name evidence="1" type="ORF">HZF24_09415</name>
</gene>
<evidence type="ECO:0000313" key="1">
    <source>
        <dbReference type="EMBL" id="NYB74350.1"/>
    </source>
</evidence>
<protein>
    <submittedName>
        <fullName evidence="1">Uncharacterized protein</fullName>
    </submittedName>
</protein>